<dbReference type="PANTHER" id="PTHR30383:SF24">
    <property type="entry name" value="THIOESTERASE 1_PROTEASE 1_LYSOPHOSPHOLIPASE L1"/>
    <property type="match status" value="1"/>
</dbReference>
<organism evidence="2 3">
    <name type="scientific">Pseudomonas panipatensis</name>
    <dbReference type="NCBI Taxonomy" id="428992"/>
    <lineage>
        <taxon>Bacteria</taxon>
        <taxon>Pseudomonadati</taxon>
        <taxon>Pseudomonadota</taxon>
        <taxon>Gammaproteobacteria</taxon>
        <taxon>Pseudomonadales</taxon>
        <taxon>Pseudomonadaceae</taxon>
        <taxon>Pseudomonas</taxon>
    </lineage>
</organism>
<evidence type="ECO:0000313" key="3">
    <source>
        <dbReference type="Proteomes" id="UP000199636"/>
    </source>
</evidence>
<name>A0A1G8DTR9_9PSED</name>
<dbReference type="STRING" id="428992.SAMN05216272_102146"/>
<protein>
    <submittedName>
        <fullName evidence="2">Lysophospholipase L1</fullName>
    </submittedName>
</protein>
<dbReference type="InterPro" id="IPR036514">
    <property type="entry name" value="SGNH_hydro_sf"/>
</dbReference>
<dbReference type="Proteomes" id="UP000199636">
    <property type="component" value="Unassembled WGS sequence"/>
</dbReference>
<dbReference type="Pfam" id="PF13472">
    <property type="entry name" value="Lipase_GDSL_2"/>
    <property type="match status" value="1"/>
</dbReference>
<dbReference type="SUPFAM" id="SSF52266">
    <property type="entry name" value="SGNH hydrolase"/>
    <property type="match status" value="1"/>
</dbReference>
<dbReference type="InterPro" id="IPR013830">
    <property type="entry name" value="SGNH_hydro"/>
</dbReference>
<dbReference type="Gene3D" id="3.40.50.1110">
    <property type="entry name" value="SGNH hydrolase"/>
    <property type="match status" value="1"/>
</dbReference>
<dbReference type="AlphaFoldDB" id="A0A1G8DTR9"/>
<reference evidence="3" key="1">
    <citation type="submission" date="2016-10" db="EMBL/GenBank/DDBJ databases">
        <authorList>
            <person name="Varghese N."/>
            <person name="Submissions S."/>
        </authorList>
    </citation>
    <scope>NUCLEOTIDE SEQUENCE [LARGE SCALE GENOMIC DNA]</scope>
    <source>
        <strain evidence="3">CCM 7469</strain>
    </source>
</reference>
<dbReference type="CDD" id="cd01836">
    <property type="entry name" value="FeeA_FeeB_like"/>
    <property type="match status" value="1"/>
</dbReference>
<dbReference type="OrthoDB" id="9804395at2"/>
<dbReference type="GO" id="GO:0004622">
    <property type="term" value="F:phosphatidylcholine lysophospholipase activity"/>
    <property type="evidence" value="ECO:0007669"/>
    <property type="project" value="TreeGrafter"/>
</dbReference>
<proteinExistence type="predicted"/>
<dbReference type="EMBL" id="FNDS01000002">
    <property type="protein sequence ID" value="SDH60809.1"/>
    <property type="molecule type" value="Genomic_DNA"/>
</dbReference>
<sequence>MSRWAGLAWWVALLPLLPLALPLAVHTRRTALRLAPAAGACQGVVGVDCAGEPLRLLLLGESTVAGVGASCLDFALAGRLASALSARLQRPVSWRALGENGITASEACVRLLPQAAGDSYDLVVLVFGVNDTTHFSAGETWRCALQQLIAHFRAAGASVVCTAVPPLQHFSALPWLLRQMLGWRAGLLDRQLLSLSQREGAGHCAVSLDMRPQFLAIDGYHPSALGYQVWGEHLAEWLVTRWRGSGG</sequence>
<accession>A0A1G8DTR9</accession>
<evidence type="ECO:0000259" key="1">
    <source>
        <dbReference type="Pfam" id="PF13472"/>
    </source>
</evidence>
<evidence type="ECO:0000313" key="2">
    <source>
        <dbReference type="EMBL" id="SDH60809.1"/>
    </source>
</evidence>
<keyword evidence="3" id="KW-1185">Reference proteome</keyword>
<dbReference type="PANTHER" id="PTHR30383">
    <property type="entry name" value="THIOESTERASE 1/PROTEASE 1/LYSOPHOSPHOLIPASE L1"/>
    <property type="match status" value="1"/>
</dbReference>
<dbReference type="RefSeq" id="WP_090261420.1">
    <property type="nucleotide sequence ID" value="NZ_FNDS01000002.1"/>
</dbReference>
<gene>
    <name evidence="2" type="ORF">SAMN05216272_102146</name>
</gene>
<dbReference type="InterPro" id="IPR051532">
    <property type="entry name" value="Ester_Hydrolysis_Enzymes"/>
</dbReference>
<feature type="domain" description="SGNH hydrolase-type esterase" evidence="1">
    <location>
        <begin position="58"/>
        <end position="229"/>
    </location>
</feature>